<dbReference type="STRING" id="1497955.HMPREF1872_00267"/>
<accession>A0A133YHB2</accession>
<keyword evidence="2" id="KW-1185">Reference proteome</keyword>
<dbReference type="Proteomes" id="UP000070080">
    <property type="component" value="Unassembled WGS sequence"/>
</dbReference>
<dbReference type="AlphaFoldDB" id="A0A133YHB2"/>
<reference evidence="2" key="1">
    <citation type="submission" date="2016-01" db="EMBL/GenBank/DDBJ databases">
        <authorList>
            <person name="Mitreva M."/>
            <person name="Pepin K.H."/>
            <person name="Mihindukulasuriya K.A."/>
            <person name="Fulton R."/>
            <person name="Fronick C."/>
            <person name="O'Laughlin M."/>
            <person name="Miner T."/>
            <person name="Herter B."/>
            <person name="Rosa B.A."/>
            <person name="Cordes M."/>
            <person name="Tomlinson C."/>
            <person name="Wollam A."/>
            <person name="Palsikar V.B."/>
            <person name="Mardis E.R."/>
            <person name="Wilson R.K."/>
        </authorList>
    </citation>
    <scope>NUCLEOTIDE SEQUENCE [LARGE SCALE GENOMIC DNA]</scope>
    <source>
        <strain evidence="2">KA00274</strain>
    </source>
</reference>
<proteinExistence type="predicted"/>
<organism evidence="1 2">
    <name type="scientific">Amygdalobacter nucleatus</name>
    <dbReference type="NCBI Taxonomy" id="3029274"/>
    <lineage>
        <taxon>Bacteria</taxon>
        <taxon>Bacillati</taxon>
        <taxon>Bacillota</taxon>
        <taxon>Clostridia</taxon>
        <taxon>Eubacteriales</taxon>
        <taxon>Oscillospiraceae</taxon>
        <taxon>Amygdalobacter</taxon>
    </lineage>
</organism>
<dbReference type="RefSeq" id="WP_066712735.1">
    <property type="nucleotide sequence ID" value="NZ_JARFNM010000001.1"/>
</dbReference>
<protein>
    <submittedName>
        <fullName evidence="1">Uncharacterized protein</fullName>
    </submittedName>
</protein>
<gene>
    <name evidence="1" type="ORF">HMPREF1872_00267</name>
</gene>
<evidence type="ECO:0000313" key="2">
    <source>
        <dbReference type="Proteomes" id="UP000070080"/>
    </source>
</evidence>
<dbReference type="EMBL" id="LSCV01000002">
    <property type="protein sequence ID" value="KXB42579.1"/>
    <property type="molecule type" value="Genomic_DNA"/>
</dbReference>
<name>A0A133YHB2_9FIRM</name>
<sequence length="121" mass="14375">MFILNIICGPLNLTYGHLLTTEQQEKLQNYIKELQADDFFKVNSKLGEKFYCLSSNEQLVFNDHNLIKQNTCYQIKPEKAEKLASLQSYINENIVNLQVNNKLRDLVQRFWRLYEKDKIVE</sequence>
<evidence type="ECO:0000313" key="1">
    <source>
        <dbReference type="EMBL" id="KXB42579.1"/>
    </source>
</evidence>
<comment type="caution">
    <text evidence="1">The sequence shown here is derived from an EMBL/GenBank/DDBJ whole genome shotgun (WGS) entry which is preliminary data.</text>
</comment>